<dbReference type="Proteomes" id="UP001501803">
    <property type="component" value="Unassembled WGS sequence"/>
</dbReference>
<feature type="transmembrane region" description="Helical" evidence="6">
    <location>
        <begin position="322"/>
        <end position="345"/>
    </location>
</feature>
<feature type="transmembrane region" description="Helical" evidence="6">
    <location>
        <begin position="81"/>
        <end position="101"/>
    </location>
</feature>
<evidence type="ECO:0000256" key="6">
    <source>
        <dbReference type="SAM" id="Phobius"/>
    </source>
</evidence>
<name>A0ABP7KZW9_9MICO</name>
<dbReference type="Pfam" id="PF00654">
    <property type="entry name" value="Voltage_CLC"/>
    <property type="match status" value="1"/>
</dbReference>
<dbReference type="PANTHER" id="PTHR43427">
    <property type="entry name" value="CHLORIDE CHANNEL PROTEIN CLC-E"/>
    <property type="match status" value="1"/>
</dbReference>
<feature type="transmembrane region" description="Helical" evidence="6">
    <location>
        <begin position="147"/>
        <end position="163"/>
    </location>
</feature>
<comment type="caution">
    <text evidence="7">The sequence shown here is derived from an EMBL/GenBank/DDBJ whole genome shotgun (WGS) entry which is preliminary data.</text>
</comment>
<feature type="transmembrane region" description="Helical" evidence="6">
    <location>
        <begin position="396"/>
        <end position="424"/>
    </location>
</feature>
<sequence length="452" mass="45332">MSEIPSPPIGPGTPSGGASNSSTPPIDLGPRTLLVLSLPAIAIGLISAVVLFALDELAHFLQDFLWETVPGWVGVNPDSGWWIFGTLSATGLAVGLIVALVPGHAGRDSATTELIAPPLPLIALPTLALVAVLGLAGGVSLGPENPIIAINTALLVVIVRRIAPRIPSPMVVMLVASGTIGALFGTPVAAALVFTGIVAALKTGGSLFDRLFLPLVSAGAGSITMSMLGSSSATLKLAPLGIPDGFDVGGSIVIAVGATLVGLALAYALPVLHRLFHALGSPIIFTTLGGMILGILGVIGGPITLFKGAQQSEELLANASSYSLGALVLMVVVKILALLIAASSGFRGGRIFPAVFISVDLGLIAHVLLPDVPLGLAIASATLGLVLAVARDGWLALFLAVAIVGDATVLGVLCIAVLPAWLLVSRAPEMIVRPPQPPVNPSAPPATSAAAA</sequence>
<feature type="transmembrane region" description="Helical" evidence="6">
    <location>
        <begin position="170"/>
        <end position="199"/>
    </location>
</feature>
<dbReference type="InterPro" id="IPR001807">
    <property type="entry name" value="ClC"/>
</dbReference>
<dbReference type="Gene3D" id="1.10.3080.10">
    <property type="entry name" value="Clc chloride channel"/>
    <property type="match status" value="1"/>
</dbReference>
<dbReference type="CDD" id="cd00400">
    <property type="entry name" value="Voltage_gated_ClC"/>
    <property type="match status" value="1"/>
</dbReference>
<evidence type="ECO:0000256" key="2">
    <source>
        <dbReference type="ARBA" id="ARBA00022692"/>
    </source>
</evidence>
<evidence type="ECO:0000256" key="4">
    <source>
        <dbReference type="ARBA" id="ARBA00023136"/>
    </source>
</evidence>
<dbReference type="PANTHER" id="PTHR43427:SF9">
    <property type="entry name" value="ION-TRANSPORT PROTEIN YFEO-RELATED"/>
    <property type="match status" value="1"/>
</dbReference>
<proteinExistence type="predicted"/>
<feature type="transmembrane region" description="Helical" evidence="6">
    <location>
        <begin position="248"/>
        <end position="269"/>
    </location>
</feature>
<dbReference type="RefSeq" id="WP_345069391.1">
    <property type="nucleotide sequence ID" value="NZ_BAABCN010000016.1"/>
</dbReference>
<evidence type="ECO:0000256" key="5">
    <source>
        <dbReference type="SAM" id="MobiDB-lite"/>
    </source>
</evidence>
<dbReference type="EMBL" id="BAABCN010000016">
    <property type="protein sequence ID" value="GAA3892240.1"/>
    <property type="molecule type" value="Genomic_DNA"/>
</dbReference>
<keyword evidence="3 6" id="KW-1133">Transmembrane helix</keyword>
<evidence type="ECO:0000256" key="3">
    <source>
        <dbReference type="ARBA" id="ARBA00022989"/>
    </source>
</evidence>
<feature type="compositionally biased region" description="Pro residues" evidence="5">
    <location>
        <begin position="1"/>
        <end position="11"/>
    </location>
</feature>
<gene>
    <name evidence="7" type="ORF">GCM10022381_37450</name>
</gene>
<feature type="transmembrane region" description="Helical" evidence="6">
    <location>
        <begin position="121"/>
        <end position="141"/>
    </location>
</feature>
<feature type="transmembrane region" description="Helical" evidence="6">
    <location>
        <begin position="211"/>
        <end position="228"/>
    </location>
</feature>
<feature type="transmembrane region" description="Helical" evidence="6">
    <location>
        <begin position="33"/>
        <end position="54"/>
    </location>
</feature>
<evidence type="ECO:0000313" key="8">
    <source>
        <dbReference type="Proteomes" id="UP001501803"/>
    </source>
</evidence>
<reference evidence="8" key="1">
    <citation type="journal article" date="2019" name="Int. J. Syst. Evol. Microbiol.">
        <title>The Global Catalogue of Microorganisms (GCM) 10K type strain sequencing project: providing services to taxonomists for standard genome sequencing and annotation.</title>
        <authorList>
            <consortium name="The Broad Institute Genomics Platform"/>
            <consortium name="The Broad Institute Genome Sequencing Center for Infectious Disease"/>
            <person name="Wu L."/>
            <person name="Ma J."/>
        </authorList>
    </citation>
    <scope>NUCLEOTIDE SEQUENCE [LARGE SCALE GENOMIC DNA]</scope>
    <source>
        <strain evidence="8">JCM 17021</strain>
    </source>
</reference>
<keyword evidence="8" id="KW-1185">Reference proteome</keyword>
<feature type="transmembrane region" description="Helical" evidence="6">
    <location>
        <begin position="275"/>
        <end position="301"/>
    </location>
</feature>
<keyword evidence="2 6" id="KW-0812">Transmembrane</keyword>
<dbReference type="NCBIfam" id="NF002971">
    <property type="entry name" value="PRK03655.1"/>
    <property type="match status" value="1"/>
</dbReference>
<comment type="subcellular location">
    <subcellularLocation>
        <location evidence="1">Membrane</location>
        <topology evidence="1">Multi-pass membrane protein</topology>
    </subcellularLocation>
</comment>
<dbReference type="SUPFAM" id="SSF81340">
    <property type="entry name" value="Clc chloride channel"/>
    <property type="match status" value="1"/>
</dbReference>
<feature type="region of interest" description="Disordered" evidence="5">
    <location>
        <begin position="1"/>
        <end position="23"/>
    </location>
</feature>
<organism evidence="7 8">
    <name type="scientific">Leifsonia kafniensis</name>
    <dbReference type="NCBI Taxonomy" id="475957"/>
    <lineage>
        <taxon>Bacteria</taxon>
        <taxon>Bacillati</taxon>
        <taxon>Actinomycetota</taxon>
        <taxon>Actinomycetes</taxon>
        <taxon>Micrococcales</taxon>
        <taxon>Microbacteriaceae</taxon>
        <taxon>Leifsonia</taxon>
    </lineage>
</organism>
<keyword evidence="4 6" id="KW-0472">Membrane</keyword>
<dbReference type="InterPro" id="IPR050368">
    <property type="entry name" value="ClC-type_chloride_channel"/>
</dbReference>
<dbReference type="InterPro" id="IPR014743">
    <property type="entry name" value="Cl-channel_core"/>
</dbReference>
<protein>
    <submittedName>
        <fullName evidence="7">Ion channel protein</fullName>
    </submittedName>
</protein>
<evidence type="ECO:0000256" key="1">
    <source>
        <dbReference type="ARBA" id="ARBA00004141"/>
    </source>
</evidence>
<accession>A0ABP7KZW9</accession>
<evidence type="ECO:0000313" key="7">
    <source>
        <dbReference type="EMBL" id="GAA3892240.1"/>
    </source>
</evidence>
<feature type="transmembrane region" description="Helical" evidence="6">
    <location>
        <begin position="351"/>
        <end position="369"/>
    </location>
</feature>